<dbReference type="RefSeq" id="WP_048598999.1">
    <property type="nucleotide sequence ID" value="NZ_CVPC01000007.1"/>
</dbReference>
<dbReference type="AlphaFoldDB" id="A0A0U1NLF0"/>
<evidence type="ECO:0000313" key="2">
    <source>
        <dbReference type="Proteomes" id="UP000048949"/>
    </source>
</evidence>
<proteinExistence type="predicted"/>
<keyword evidence="2" id="KW-1185">Reference proteome</keyword>
<organism evidence="1 2">
    <name type="scientific">Nereida ignava</name>
    <dbReference type="NCBI Taxonomy" id="282199"/>
    <lineage>
        <taxon>Bacteria</taxon>
        <taxon>Pseudomonadati</taxon>
        <taxon>Pseudomonadota</taxon>
        <taxon>Alphaproteobacteria</taxon>
        <taxon>Rhodobacterales</taxon>
        <taxon>Roseobacteraceae</taxon>
        <taxon>Nereida</taxon>
    </lineage>
</organism>
<dbReference type="STRING" id="282199.GCA_001049735_01619"/>
<accession>A0A0U1NLF0</accession>
<evidence type="ECO:0000313" key="1">
    <source>
        <dbReference type="EMBL" id="CRK75570.1"/>
    </source>
</evidence>
<sequence>MSKKRVRGLFDIVGLADGEEWELEPNSEDFVFGMGMGATEDATRWAYKGFCLEVGQSIRKIAAKNSGRPRKEAYQSYDCLRALVIWEHVQRYIPKELRSGITNRALIKIMQDGEAAYSLGGVRNSSELFPKASATIETSLSRGRKELKIDENWESEVCEKLIESYPQTTE</sequence>
<protein>
    <submittedName>
        <fullName evidence="1">Uncharacterized protein</fullName>
    </submittedName>
</protein>
<name>A0A0U1NLF0_9RHOB</name>
<dbReference type="Proteomes" id="UP000048949">
    <property type="component" value="Unassembled WGS sequence"/>
</dbReference>
<dbReference type="EMBL" id="CVQV01000007">
    <property type="protein sequence ID" value="CRK75570.1"/>
    <property type="molecule type" value="Genomic_DNA"/>
</dbReference>
<dbReference type="OrthoDB" id="8481395at2"/>
<reference evidence="1 2" key="1">
    <citation type="submission" date="2015-04" db="EMBL/GenBank/DDBJ databases">
        <authorList>
            <person name="Syromyatnikov M.Y."/>
            <person name="Popov V.N."/>
        </authorList>
    </citation>
    <scope>NUCLEOTIDE SEQUENCE [LARGE SCALE GENOMIC DNA]</scope>
    <source>
        <strain evidence="1 2">CECT 5292</strain>
    </source>
</reference>
<gene>
    <name evidence="1" type="ORF">NIG5292_01620</name>
</gene>